<evidence type="ECO:0008006" key="4">
    <source>
        <dbReference type="Google" id="ProtNLM"/>
    </source>
</evidence>
<dbReference type="RefSeq" id="WP_102733659.1">
    <property type="nucleotide sequence ID" value="NZ_CP024742.1"/>
</dbReference>
<evidence type="ECO:0000313" key="3">
    <source>
        <dbReference type="Proteomes" id="UP000235914"/>
    </source>
</evidence>
<gene>
    <name evidence="2" type="ORF">CXU09_04765</name>
</gene>
<dbReference type="AlphaFoldDB" id="A0AAP8NN43"/>
<proteinExistence type="predicted"/>
<sequence length="308" mass="33601">MMQFRNIIGIAGSAVFFAASAFAEISVKTVSPVSVPVEQDCPLSGEVDAGYASNYTCRGIVASHSLTEGDGIIPASVDLNYKLDDCNSVVGAASCTFLISGHHMAGERDFSFHNETDFLFGWKNRDGLLKNLSTTLGWNLIHGGLLGNFARYDYNATWMSDEDVYIRNTHSVIQEFYLTLDYGLPGNWFAGVTMSYAFQGMTGWWFRPHVGYQAAICSDIDFVLSAGMSATSSYFDNKSLFMSNGSQAWWLKAELPVKLGAKNLSLVPFVSFNWAGEGALKANRGSDRGDKPYKNFGVVAGAGLVYSF</sequence>
<feature type="chain" id="PRO_5042954957" description="Omptin family outer membrane protease" evidence="1">
    <location>
        <begin position="24"/>
        <end position="308"/>
    </location>
</feature>
<dbReference type="Proteomes" id="UP000235914">
    <property type="component" value="Unassembled WGS sequence"/>
</dbReference>
<evidence type="ECO:0000256" key="1">
    <source>
        <dbReference type="SAM" id="SignalP"/>
    </source>
</evidence>
<keyword evidence="1" id="KW-0732">Signal</keyword>
<feature type="signal peptide" evidence="1">
    <location>
        <begin position="1"/>
        <end position="23"/>
    </location>
</feature>
<accession>A0AAP8NN43</accession>
<reference evidence="2 3" key="1">
    <citation type="journal article" date="2017" name="BMC Genomics">
        <title>Genome sequencing of 39 Akkermansia muciniphila isolates reveals its population structure, genomic and functional diverisity, and global distribution in mammalian gut microbiotas.</title>
        <authorList>
            <person name="Guo X."/>
            <person name="Li S."/>
            <person name="Zhang J."/>
            <person name="Wu F."/>
            <person name="Li X."/>
            <person name="Wu D."/>
            <person name="Zhang M."/>
            <person name="Ou Z."/>
            <person name="Jie Z."/>
            <person name="Yan Q."/>
            <person name="Li P."/>
            <person name="Yi J."/>
            <person name="Peng Y."/>
        </authorList>
    </citation>
    <scope>NUCLEOTIDE SEQUENCE [LARGE SCALE GENOMIC DNA]</scope>
    <source>
        <strain evidence="2 3">GP43</strain>
    </source>
</reference>
<protein>
    <recommendedName>
        <fullName evidence="4">Omptin family outer membrane protease</fullName>
    </recommendedName>
</protein>
<dbReference type="EMBL" id="PJKN01000002">
    <property type="protein sequence ID" value="PNC56891.1"/>
    <property type="molecule type" value="Genomic_DNA"/>
</dbReference>
<comment type="caution">
    <text evidence="2">The sequence shown here is derived from an EMBL/GenBank/DDBJ whole genome shotgun (WGS) entry which is preliminary data.</text>
</comment>
<organism evidence="2 3">
    <name type="scientific">Akkermansia muciniphila</name>
    <dbReference type="NCBI Taxonomy" id="239935"/>
    <lineage>
        <taxon>Bacteria</taxon>
        <taxon>Pseudomonadati</taxon>
        <taxon>Verrucomicrobiota</taxon>
        <taxon>Verrucomicrobiia</taxon>
        <taxon>Verrucomicrobiales</taxon>
        <taxon>Akkermansiaceae</taxon>
        <taxon>Akkermansia</taxon>
    </lineage>
</organism>
<name>A0AAP8NN43_9BACT</name>
<evidence type="ECO:0000313" key="2">
    <source>
        <dbReference type="EMBL" id="PNC56891.1"/>
    </source>
</evidence>